<evidence type="ECO:0000313" key="2">
    <source>
        <dbReference type="EMBL" id="UJO23434.1"/>
    </source>
</evidence>
<dbReference type="OrthoDB" id="10644157at2759"/>
<feature type="region of interest" description="Disordered" evidence="1">
    <location>
        <begin position="26"/>
        <end position="58"/>
    </location>
</feature>
<evidence type="ECO:0000313" key="3">
    <source>
        <dbReference type="Proteomes" id="UP000756132"/>
    </source>
</evidence>
<gene>
    <name evidence="2" type="ORF">CLAFUR5_13342</name>
</gene>
<dbReference type="KEGG" id="ffu:CLAFUR5_13342"/>
<evidence type="ECO:0000256" key="1">
    <source>
        <dbReference type="SAM" id="MobiDB-lite"/>
    </source>
</evidence>
<dbReference type="EMBL" id="CP090173">
    <property type="protein sequence ID" value="UJO23434.1"/>
    <property type="molecule type" value="Genomic_DNA"/>
</dbReference>
<name>A0A9Q8PJA9_PASFU</name>
<dbReference type="Proteomes" id="UP000756132">
    <property type="component" value="Chromosome 11"/>
</dbReference>
<dbReference type="RefSeq" id="XP_047767800.1">
    <property type="nucleotide sequence ID" value="XM_047912490.1"/>
</dbReference>
<sequence>MSDSNIEGILSYTEDDRTSTTAIAASPSFTTIPPPSLPGQTMSVHSGSGSGTIDANSNTAPRASFMGLPPELRLHIYHHLFSGPNDRERAKHVHCCTRAFEQYGLNGHISDRTCCDCADRDLSKGVRPYGGPKGGDIWEVQEDWQAKRLRATHNAVFTGDVCRTDCLTGDQMNYADNFSKFFEKVKELMPSLRNVRLHLDNTEPIHADQFHYEKFNELVELPNVKAIVLEIGCLYSDHFNKYGTKSELRELAEAIRARLVKTLTERAVKLGKVVQITATEIAERDAELVSEEDSARPDNWI</sequence>
<dbReference type="GeneID" id="71993220"/>
<protein>
    <submittedName>
        <fullName evidence="2">Uncharacterized protein</fullName>
    </submittedName>
</protein>
<dbReference type="AlphaFoldDB" id="A0A9Q8PJA9"/>
<organism evidence="2 3">
    <name type="scientific">Passalora fulva</name>
    <name type="common">Tomato leaf mold</name>
    <name type="synonym">Cladosporium fulvum</name>
    <dbReference type="NCBI Taxonomy" id="5499"/>
    <lineage>
        <taxon>Eukaryota</taxon>
        <taxon>Fungi</taxon>
        <taxon>Dikarya</taxon>
        <taxon>Ascomycota</taxon>
        <taxon>Pezizomycotina</taxon>
        <taxon>Dothideomycetes</taxon>
        <taxon>Dothideomycetidae</taxon>
        <taxon>Mycosphaerellales</taxon>
        <taxon>Mycosphaerellaceae</taxon>
        <taxon>Fulvia</taxon>
    </lineage>
</organism>
<proteinExistence type="predicted"/>
<feature type="compositionally biased region" description="Polar residues" evidence="1">
    <location>
        <begin position="38"/>
        <end position="58"/>
    </location>
</feature>
<reference evidence="2" key="1">
    <citation type="submission" date="2021-12" db="EMBL/GenBank/DDBJ databases">
        <authorList>
            <person name="Zaccaron A."/>
            <person name="Stergiopoulos I."/>
        </authorList>
    </citation>
    <scope>NUCLEOTIDE SEQUENCE</scope>
    <source>
        <strain evidence="2">Race5_Kim</strain>
    </source>
</reference>
<accession>A0A9Q8PJA9</accession>
<reference evidence="2" key="2">
    <citation type="journal article" date="2022" name="Microb. Genom.">
        <title>A chromosome-scale genome assembly of the tomato pathogen Cladosporium fulvum reveals a compartmentalized genome architecture and the presence of a dispensable chromosome.</title>
        <authorList>
            <person name="Zaccaron A.Z."/>
            <person name="Chen L.H."/>
            <person name="Samaras A."/>
            <person name="Stergiopoulos I."/>
        </authorList>
    </citation>
    <scope>NUCLEOTIDE SEQUENCE</scope>
    <source>
        <strain evidence="2">Race5_Kim</strain>
    </source>
</reference>
<keyword evidence="3" id="KW-1185">Reference proteome</keyword>